<keyword evidence="4" id="KW-0804">Transcription</keyword>
<accession>A0A8D8Q8U2</accession>
<evidence type="ECO:0000256" key="7">
    <source>
        <dbReference type="SAM" id="MobiDB-lite"/>
    </source>
</evidence>
<comment type="function">
    <text evidence="5">Involved in transvection phenomena (= synapsis-dependent gene expression), where the synaptic pairing of chromosomes carrying genes with which zeste interacts influences the expression of these genes. Zeste binds to DNA and stimulates transcription from a nearby promoter.</text>
</comment>
<dbReference type="EMBL" id="HBUF01064224">
    <property type="protein sequence ID" value="CAG6627090.1"/>
    <property type="molecule type" value="Transcribed_RNA"/>
</dbReference>
<feature type="compositionally biased region" description="Basic and acidic residues" evidence="7">
    <location>
        <begin position="389"/>
        <end position="407"/>
    </location>
</feature>
<protein>
    <recommendedName>
        <fullName evidence="2">Regulatory protein zeste</fullName>
    </recommendedName>
</protein>
<dbReference type="InterPro" id="IPR028002">
    <property type="entry name" value="Myb_DNA-bind_5"/>
</dbReference>
<evidence type="ECO:0000256" key="5">
    <source>
        <dbReference type="ARBA" id="ARBA00025466"/>
    </source>
</evidence>
<feature type="compositionally biased region" description="Low complexity" evidence="7">
    <location>
        <begin position="375"/>
        <end position="387"/>
    </location>
</feature>
<feature type="region of interest" description="Disordered" evidence="7">
    <location>
        <begin position="620"/>
        <end position="639"/>
    </location>
</feature>
<name>A0A8D8Q8U2_9HEMI</name>
<keyword evidence="6" id="KW-0175">Coiled coil</keyword>
<feature type="compositionally biased region" description="Basic and acidic residues" evidence="7">
    <location>
        <begin position="143"/>
        <end position="153"/>
    </location>
</feature>
<evidence type="ECO:0000259" key="8">
    <source>
        <dbReference type="SMART" id="SM00717"/>
    </source>
</evidence>
<dbReference type="PANTHER" id="PTHR23098">
    <property type="entry name" value="AGAP001331-PA-RELATED"/>
    <property type="match status" value="1"/>
</dbReference>
<feature type="region of interest" description="Disordered" evidence="7">
    <location>
        <begin position="194"/>
        <end position="246"/>
    </location>
</feature>
<organism evidence="9">
    <name type="scientific">Cacopsylla melanoneura</name>
    <dbReference type="NCBI Taxonomy" id="428564"/>
    <lineage>
        <taxon>Eukaryota</taxon>
        <taxon>Metazoa</taxon>
        <taxon>Ecdysozoa</taxon>
        <taxon>Arthropoda</taxon>
        <taxon>Hexapoda</taxon>
        <taxon>Insecta</taxon>
        <taxon>Pterygota</taxon>
        <taxon>Neoptera</taxon>
        <taxon>Paraneoptera</taxon>
        <taxon>Hemiptera</taxon>
        <taxon>Sternorrhyncha</taxon>
        <taxon>Psylloidea</taxon>
        <taxon>Psyllidae</taxon>
        <taxon>Psyllinae</taxon>
        <taxon>Cacopsylla</taxon>
    </lineage>
</organism>
<sequence length="639" mass="74263">MTSRKRSANFCDEDKGLLIGSIKEHFDIIQSTRTNKVFRTAKDNCWDQITTNYNANSQYNRDAKQLKIFYENWKRKLRKVMKDQDTLADGFIEELDQIDLQLLELLKSQVGSSTDNPSESDDTLSMKEELVNKNSLSTNIKTSHGEPNEKNTEDCQDQNDQNLAITEDFDIKTSPVMTDNVSFYTVTFVPKPDNISSSTPRKILPKPPDDTTNTPSELIAKSLDTPIPQPCQNEVNQTQEKEDSTELSMKRQTNFSNKDKKILIVVLEKYLNTIENKSLNRETSKEKEDCWNLITTEYNERSQSTRHVRDIHHFYDSWKRRIKLVEKQQARGDYSGGLLDNVDLELLHMLNFQSLDVPLDSVETLLVEDFDNDSFSVSSSDTSINTDLKTSRPFDHNEHSSKSESSRSHKGKNKSTRLRHPNFSLEEKALLISPIRQHFDTLESKLNNKFIRKEKDEIWESIAAKFNVQSSCKRDIKQLRGFYENWKRRLKKYNEIKDSIPIYDYIDDVDLELFKIMGFQDVTTPTRKAKKKTTSVKKEFKGEIKTPVGKDDFKSLKKEIETLARLKAEVHAETVKLEQQARREKHELEMAQLKEKHRMSMQLLKYQYANEVLQNKILLEKTNSQPETDEADQIPITDA</sequence>
<feature type="domain" description="Myb-like" evidence="8">
    <location>
        <begin position="251"/>
        <end position="321"/>
    </location>
</feature>
<dbReference type="GO" id="GO:0005634">
    <property type="term" value="C:nucleus"/>
    <property type="evidence" value="ECO:0007669"/>
    <property type="project" value="TreeGrafter"/>
</dbReference>
<comment type="subunit">
    <text evidence="1">Self-associates forming complexes of several hundred monomers.</text>
</comment>
<dbReference type="SMART" id="SM00717">
    <property type="entry name" value="SANT"/>
    <property type="match status" value="3"/>
</dbReference>
<feature type="domain" description="Myb-like" evidence="8">
    <location>
        <begin position="6"/>
        <end position="76"/>
    </location>
</feature>
<feature type="compositionally biased region" description="Basic residues" evidence="7">
    <location>
        <begin position="408"/>
        <end position="418"/>
    </location>
</feature>
<dbReference type="PANTHER" id="PTHR23098:SF16">
    <property type="entry name" value="REGULATORY PROTEIN ZESTE"/>
    <property type="match status" value="1"/>
</dbReference>
<evidence type="ECO:0000256" key="4">
    <source>
        <dbReference type="ARBA" id="ARBA00023163"/>
    </source>
</evidence>
<evidence type="ECO:0000256" key="1">
    <source>
        <dbReference type="ARBA" id="ARBA00011764"/>
    </source>
</evidence>
<feature type="region of interest" description="Disordered" evidence="7">
    <location>
        <begin position="375"/>
        <end position="418"/>
    </location>
</feature>
<dbReference type="Pfam" id="PF13873">
    <property type="entry name" value="Myb_DNA-bind_5"/>
    <property type="match status" value="3"/>
</dbReference>
<evidence type="ECO:0000313" key="9">
    <source>
        <dbReference type="EMBL" id="CAG6627090.1"/>
    </source>
</evidence>
<feature type="region of interest" description="Disordered" evidence="7">
    <location>
        <begin position="137"/>
        <end position="156"/>
    </location>
</feature>
<keyword evidence="3" id="KW-0805">Transcription regulation</keyword>
<evidence type="ECO:0000256" key="2">
    <source>
        <dbReference type="ARBA" id="ARBA00016807"/>
    </source>
</evidence>
<feature type="coiled-coil region" evidence="6">
    <location>
        <begin position="553"/>
        <end position="596"/>
    </location>
</feature>
<dbReference type="InterPro" id="IPR001005">
    <property type="entry name" value="SANT/Myb"/>
</dbReference>
<feature type="domain" description="Myb-like" evidence="8">
    <location>
        <begin position="419"/>
        <end position="489"/>
    </location>
</feature>
<reference evidence="9" key="1">
    <citation type="submission" date="2021-05" db="EMBL/GenBank/DDBJ databases">
        <authorList>
            <person name="Alioto T."/>
            <person name="Alioto T."/>
            <person name="Gomez Garrido J."/>
        </authorList>
    </citation>
    <scope>NUCLEOTIDE SEQUENCE</scope>
</reference>
<dbReference type="AlphaFoldDB" id="A0A8D8Q8U2"/>
<proteinExistence type="predicted"/>
<evidence type="ECO:0000256" key="3">
    <source>
        <dbReference type="ARBA" id="ARBA00023015"/>
    </source>
</evidence>
<evidence type="ECO:0000256" key="6">
    <source>
        <dbReference type="SAM" id="Coils"/>
    </source>
</evidence>